<organism evidence="1">
    <name type="scientific">Guillardia theta (strain CCMP2712)</name>
    <name type="common">Cryptophyte</name>
    <dbReference type="NCBI Taxonomy" id="905079"/>
    <lineage>
        <taxon>Eukaryota</taxon>
        <taxon>Cryptophyceae</taxon>
        <taxon>Pyrenomonadales</taxon>
        <taxon>Geminigeraceae</taxon>
        <taxon>Guillardia</taxon>
    </lineage>
</organism>
<reference evidence="3" key="2">
    <citation type="submission" date="2012-11" db="EMBL/GenBank/DDBJ databases">
        <authorList>
            <person name="Kuo A."/>
            <person name="Curtis B.A."/>
            <person name="Tanifuji G."/>
            <person name="Burki F."/>
            <person name="Gruber A."/>
            <person name="Irimia M."/>
            <person name="Maruyama S."/>
            <person name="Arias M.C."/>
            <person name="Ball S.G."/>
            <person name="Gile G.H."/>
            <person name="Hirakawa Y."/>
            <person name="Hopkins J.F."/>
            <person name="Rensing S.A."/>
            <person name="Schmutz J."/>
            <person name="Symeonidi A."/>
            <person name="Elias M."/>
            <person name="Eveleigh R.J."/>
            <person name="Herman E.K."/>
            <person name="Klute M.J."/>
            <person name="Nakayama T."/>
            <person name="Obornik M."/>
            <person name="Reyes-Prieto A."/>
            <person name="Armbrust E.V."/>
            <person name="Aves S.J."/>
            <person name="Beiko R.G."/>
            <person name="Coutinho P."/>
            <person name="Dacks J.B."/>
            <person name="Durnford D.G."/>
            <person name="Fast N.M."/>
            <person name="Green B.R."/>
            <person name="Grisdale C."/>
            <person name="Hempe F."/>
            <person name="Henrissat B."/>
            <person name="Hoppner M.P."/>
            <person name="Ishida K.-I."/>
            <person name="Kim E."/>
            <person name="Koreny L."/>
            <person name="Kroth P.G."/>
            <person name="Liu Y."/>
            <person name="Malik S.-B."/>
            <person name="Maier U.G."/>
            <person name="McRose D."/>
            <person name="Mock T."/>
            <person name="Neilson J.A."/>
            <person name="Onodera N.T."/>
            <person name="Poole A.M."/>
            <person name="Pritham E.J."/>
            <person name="Richards T.A."/>
            <person name="Rocap G."/>
            <person name="Roy S.W."/>
            <person name="Sarai C."/>
            <person name="Schaack S."/>
            <person name="Shirato S."/>
            <person name="Slamovits C.H."/>
            <person name="Spencer D.F."/>
            <person name="Suzuki S."/>
            <person name="Worden A.Z."/>
            <person name="Zauner S."/>
            <person name="Barry K."/>
            <person name="Bell C."/>
            <person name="Bharti A.K."/>
            <person name="Crow J.A."/>
            <person name="Grimwood J."/>
            <person name="Kramer R."/>
            <person name="Lindquist E."/>
            <person name="Lucas S."/>
            <person name="Salamov A."/>
            <person name="McFadden G.I."/>
            <person name="Lane C.E."/>
            <person name="Keeling P.J."/>
            <person name="Gray M.W."/>
            <person name="Grigoriev I.V."/>
            <person name="Archibald J.M."/>
        </authorList>
    </citation>
    <scope>NUCLEOTIDE SEQUENCE</scope>
    <source>
        <strain evidence="3">CCMP2712</strain>
    </source>
</reference>
<dbReference type="Gene3D" id="2.60.120.920">
    <property type="match status" value="2"/>
</dbReference>
<reference evidence="1 3" key="1">
    <citation type="journal article" date="2012" name="Nature">
        <title>Algal genomes reveal evolutionary mosaicism and the fate of nucleomorphs.</title>
        <authorList>
            <consortium name="DOE Joint Genome Institute"/>
            <person name="Curtis B.A."/>
            <person name="Tanifuji G."/>
            <person name="Burki F."/>
            <person name="Gruber A."/>
            <person name="Irimia M."/>
            <person name="Maruyama S."/>
            <person name="Arias M.C."/>
            <person name="Ball S.G."/>
            <person name="Gile G.H."/>
            <person name="Hirakawa Y."/>
            <person name="Hopkins J.F."/>
            <person name="Kuo A."/>
            <person name="Rensing S.A."/>
            <person name="Schmutz J."/>
            <person name="Symeonidi A."/>
            <person name="Elias M."/>
            <person name="Eveleigh R.J."/>
            <person name="Herman E.K."/>
            <person name="Klute M.J."/>
            <person name="Nakayama T."/>
            <person name="Obornik M."/>
            <person name="Reyes-Prieto A."/>
            <person name="Armbrust E.V."/>
            <person name="Aves S.J."/>
            <person name="Beiko R.G."/>
            <person name="Coutinho P."/>
            <person name="Dacks J.B."/>
            <person name="Durnford D.G."/>
            <person name="Fast N.M."/>
            <person name="Green B.R."/>
            <person name="Grisdale C.J."/>
            <person name="Hempel F."/>
            <person name="Henrissat B."/>
            <person name="Hoppner M.P."/>
            <person name="Ishida K."/>
            <person name="Kim E."/>
            <person name="Koreny L."/>
            <person name="Kroth P.G."/>
            <person name="Liu Y."/>
            <person name="Malik S.B."/>
            <person name="Maier U.G."/>
            <person name="McRose D."/>
            <person name="Mock T."/>
            <person name="Neilson J.A."/>
            <person name="Onodera N.T."/>
            <person name="Poole A.M."/>
            <person name="Pritham E.J."/>
            <person name="Richards T.A."/>
            <person name="Rocap G."/>
            <person name="Roy S.W."/>
            <person name="Sarai C."/>
            <person name="Schaack S."/>
            <person name="Shirato S."/>
            <person name="Slamovits C.H."/>
            <person name="Spencer D.F."/>
            <person name="Suzuki S."/>
            <person name="Worden A.Z."/>
            <person name="Zauner S."/>
            <person name="Barry K."/>
            <person name="Bell C."/>
            <person name="Bharti A.K."/>
            <person name="Crow J.A."/>
            <person name="Grimwood J."/>
            <person name="Kramer R."/>
            <person name="Lindquist E."/>
            <person name="Lucas S."/>
            <person name="Salamov A."/>
            <person name="McFadden G.I."/>
            <person name="Lane C.E."/>
            <person name="Keeling P.J."/>
            <person name="Gray M.W."/>
            <person name="Grigoriev I.V."/>
            <person name="Archibald J.M."/>
        </authorList>
    </citation>
    <scope>NUCLEOTIDE SEQUENCE</scope>
    <source>
        <strain evidence="1 3">CCMP2712</strain>
    </source>
</reference>
<dbReference type="EMBL" id="JH993268">
    <property type="protein sequence ID" value="EKX31516.1"/>
    <property type="molecule type" value="Genomic_DNA"/>
</dbReference>
<name>L1I5K0_GUITC</name>
<dbReference type="AlphaFoldDB" id="L1I5K0"/>
<dbReference type="HOGENOM" id="CLU_736615_0_0_1"/>
<dbReference type="GeneID" id="17288238"/>
<dbReference type="InterPro" id="IPR043136">
    <property type="entry name" value="B30.2/SPRY_sf"/>
</dbReference>
<sequence length="376" mass="41708">MKLLVRQKEDKLWKTKDLHASSSIPLEFGARTSTVEIGSFDGVPFVKATENKEIEEAPTAHCSFSIPPGSVVRVQMRLEVARGAVNLGIVRGDGELGRPFRKPEMKDLVWYYCNEGALRNGARSIGKQAPPAGQGDTISMTISETILSLHLNGVPLQQVIPDVVGPNLYFAVQLSRKGDCVSLVKQEFDEDTLFAMLKSTWSSFSLVGSGKFAQHPFVQLLDHRRVAKCVHAAPDYFGQVVPEVQCAAVIEVKRAASWKVQLLQLSGMIYIGLEDVDWPLGKEWWSSEGMDRVWYYGSDGSVRNGNQVLVKHEERGRERVVPALKEGDVLQVLLEEGRIVFKHNGNQVDFVVSGVSMSVRLAVQFEEKNDSIALVE</sequence>
<dbReference type="PaxDb" id="55529-EKX31516"/>
<dbReference type="KEGG" id="gtt:GUITHDRAFT_166869"/>
<evidence type="ECO:0008006" key="4">
    <source>
        <dbReference type="Google" id="ProtNLM"/>
    </source>
</evidence>
<reference evidence="2" key="3">
    <citation type="submission" date="2016-03" db="UniProtKB">
        <authorList>
            <consortium name="EnsemblProtists"/>
        </authorList>
    </citation>
    <scope>IDENTIFICATION</scope>
</reference>
<proteinExistence type="predicted"/>
<dbReference type="RefSeq" id="XP_005818496.1">
    <property type="nucleotide sequence ID" value="XM_005818439.1"/>
</dbReference>
<evidence type="ECO:0000313" key="2">
    <source>
        <dbReference type="EnsemblProtists" id="EKX31516"/>
    </source>
</evidence>
<evidence type="ECO:0000313" key="1">
    <source>
        <dbReference type="EMBL" id="EKX31516.1"/>
    </source>
</evidence>
<dbReference type="EnsemblProtists" id="EKX31516">
    <property type="protein sequence ID" value="EKX31516"/>
    <property type="gene ID" value="GUITHDRAFT_166869"/>
</dbReference>
<protein>
    <recommendedName>
        <fullName evidence="4">SPRY domain-containing protein</fullName>
    </recommendedName>
</protein>
<evidence type="ECO:0000313" key="3">
    <source>
        <dbReference type="Proteomes" id="UP000011087"/>
    </source>
</evidence>
<accession>L1I5K0</accession>
<keyword evidence="3" id="KW-1185">Reference proteome</keyword>
<dbReference type="Proteomes" id="UP000011087">
    <property type="component" value="Unassembled WGS sequence"/>
</dbReference>
<gene>
    <name evidence="1" type="ORF">GUITHDRAFT_166869</name>
</gene>